<evidence type="ECO:0008006" key="3">
    <source>
        <dbReference type="Google" id="ProtNLM"/>
    </source>
</evidence>
<proteinExistence type="predicted"/>
<sequence length="146" mass="16724">MNNTKYIIILFFILTSCQKHNIYFDLKIQKVVSCNNIPITSLEVDNDSIKPDGFPYEGGFLFVWEGNNDLVPSNFSFNNIPKEYRCTKGGILYKSKIKLKPNCRYIVKKSGNGLNPHVITIWTDKKGIVYKTTHPECIDNEGTPEE</sequence>
<organism evidence="1 2">
    <name type="scientific">Flavobacterium hungaricum</name>
    <dbReference type="NCBI Taxonomy" id="2082725"/>
    <lineage>
        <taxon>Bacteria</taxon>
        <taxon>Pseudomonadati</taxon>
        <taxon>Bacteroidota</taxon>
        <taxon>Flavobacteriia</taxon>
        <taxon>Flavobacteriales</taxon>
        <taxon>Flavobacteriaceae</taxon>
        <taxon>Flavobacterium</taxon>
    </lineage>
</organism>
<evidence type="ECO:0000313" key="2">
    <source>
        <dbReference type="Proteomes" id="UP000640614"/>
    </source>
</evidence>
<dbReference type="PROSITE" id="PS51257">
    <property type="entry name" value="PROKAR_LIPOPROTEIN"/>
    <property type="match status" value="1"/>
</dbReference>
<comment type="caution">
    <text evidence="1">The sequence shown here is derived from an EMBL/GenBank/DDBJ whole genome shotgun (WGS) entry which is preliminary data.</text>
</comment>
<protein>
    <recommendedName>
        <fullName evidence="3">Lipoprotein</fullName>
    </recommendedName>
</protein>
<keyword evidence="2" id="KW-1185">Reference proteome</keyword>
<evidence type="ECO:0000313" key="1">
    <source>
        <dbReference type="EMBL" id="MBE8723361.1"/>
    </source>
</evidence>
<dbReference type="RefSeq" id="WP_193844437.1">
    <property type="nucleotide sequence ID" value="NZ_PRDM01000001.1"/>
</dbReference>
<gene>
    <name evidence="1" type="ORF">C4F50_00260</name>
</gene>
<dbReference type="Proteomes" id="UP000640614">
    <property type="component" value="Unassembled WGS sequence"/>
</dbReference>
<name>A0ABR9TDC3_9FLAO</name>
<accession>A0ABR9TDC3</accession>
<dbReference type="EMBL" id="PRDM01000001">
    <property type="protein sequence ID" value="MBE8723361.1"/>
    <property type="molecule type" value="Genomic_DNA"/>
</dbReference>
<reference evidence="1 2" key="1">
    <citation type="submission" date="2018-07" db="EMBL/GenBank/DDBJ databases">
        <title>Genome assembly of strain KB82.</title>
        <authorList>
            <person name="Kukolya J."/>
            <person name="Horvath B."/>
            <person name="Nagy I."/>
            <person name="Toth A."/>
        </authorList>
    </citation>
    <scope>NUCLEOTIDE SEQUENCE [LARGE SCALE GENOMIC DNA]</scope>
    <source>
        <strain evidence="1 2">Kb82</strain>
    </source>
</reference>